<sequence>MGAARMTKDWLRRGADRKIRQTVRTMAIVTPPTGYEGVKHLNVEAVFGVPGGLFPGLAPALQWLRDTEGLAVQDCTAACRLVERFAIGSDGTS</sequence>
<accession>I5BVB7</accession>
<dbReference type="AlphaFoldDB" id="I5BVB7"/>
<organism evidence="1 2">
    <name type="scientific">Nitratireductor aquibiodomus RA22</name>
    <dbReference type="NCBI Taxonomy" id="1189611"/>
    <lineage>
        <taxon>Bacteria</taxon>
        <taxon>Pseudomonadati</taxon>
        <taxon>Pseudomonadota</taxon>
        <taxon>Alphaproteobacteria</taxon>
        <taxon>Hyphomicrobiales</taxon>
        <taxon>Phyllobacteriaceae</taxon>
        <taxon>Nitratireductor</taxon>
    </lineage>
</organism>
<name>I5BVB7_9HYPH</name>
<protein>
    <submittedName>
        <fullName evidence="1">Uncharacterized protein</fullName>
    </submittedName>
</protein>
<dbReference type="PATRIC" id="fig|1189611.3.peg.3051"/>
<dbReference type="EMBL" id="AJXZ01000038">
    <property type="protein sequence ID" value="EIM73519.1"/>
    <property type="molecule type" value="Genomic_DNA"/>
</dbReference>
<dbReference type="Proteomes" id="UP000004622">
    <property type="component" value="Unassembled WGS sequence"/>
</dbReference>
<comment type="caution">
    <text evidence="1">The sequence shown here is derived from an EMBL/GenBank/DDBJ whole genome shotgun (WGS) entry which is preliminary data.</text>
</comment>
<evidence type="ECO:0000313" key="2">
    <source>
        <dbReference type="Proteomes" id="UP000004622"/>
    </source>
</evidence>
<evidence type="ECO:0000313" key="1">
    <source>
        <dbReference type="EMBL" id="EIM73519.1"/>
    </source>
</evidence>
<reference evidence="1 2" key="1">
    <citation type="journal article" date="2012" name="J. Bacteriol.">
        <title>Genome Sequence of Nitratireductor aquibiodomus Strain RA22.</title>
        <authorList>
            <person name="Singh A."/>
            <person name="Jangir P.K."/>
            <person name="Kumari C."/>
            <person name="Sharma R."/>
        </authorList>
    </citation>
    <scope>NUCLEOTIDE SEQUENCE [LARGE SCALE GENOMIC DNA]</scope>
    <source>
        <strain evidence="1 2">RA22</strain>
    </source>
</reference>
<proteinExistence type="predicted"/>
<gene>
    <name evidence="1" type="ORF">A33O_15101</name>
</gene>